<name>A0ABP8MZE7_9BACT</name>
<comment type="caution">
    <text evidence="1">The sequence shown here is derived from an EMBL/GenBank/DDBJ whole genome shotgun (WGS) entry which is preliminary data.</text>
</comment>
<evidence type="ECO:0008006" key="3">
    <source>
        <dbReference type="Google" id="ProtNLM"/>
    </source>
</evidence>
<dbReference type="Proteomes" id="UP001501175">
    <property type="component" value="Unassembled WGS sequence"/>
</dbReference>
<accession>A0ABP8MZE7</accession>
<dbReference type="EMBL" id="BAABHD010000029">
    <property type="protein sequence ID" value="GAA4457418.1"/>
    <property type="molecule type" value="Genomic_DNA"/>
</dbReference>
<organism evidence="1 2">
    <name type="scientific">Nibrella saemangeumensis</name>
    <dbReference type="NCBI Taxonomy" id="1084526"/>
    <lineage>
        <taxon>Bacteria</taxon>
        <taxon>Pseudomonadati</taxon>
        <taxon>Bacteroidota</taxon>
        <taxon>Cytophagia</taxon>
        <taxon>Cytophagales</taxon>
        <taxon>Spirosomataceae</taxon>
        <taxon>Nibrella</taxon>
    </lineage>
</organism>
<evidence type="ECO:0000313" key="1">
    <source>
        <dbReference type="EMBL" id="GAA4457418.1"/>
    </source>
</evidence>
<protein>
    <recommendedName>
        <fullName evidence="3">DUF2007 domain-containing protein</fullName>
    </recommendedName>
</protein>
<sequence length="78" mass="8851">MHNRMFENWEKVLTTPMPYRAELAKAILAENEIDAVVLNKQSSSYPPFGNCEVYVPIKQAIIAKVILDMGLLEVEAEE</sequence>
<keyword evidence="2" id="KW-1185">Reference proteome</keyword>
<evidence type="ECO:0000313" key="2">
    <source>
        <dbReference type="Proteomes" id="UP001501175"/>
    </source>
</evidence>
<gene>
    <name evidence="1" type="ORF">GCM10023189_28070</name>
</gene>
<reference evidence="2" key="1">
    <citation type="journal article" date="2019" name="Int. J. Syst. Evol. Microbiol.">
        <title>The Global Catalogue of Microorganisms (GCM) 10K type strain sequencing project: providing services to taxonomists for standard genome sequencing and annotation.</title>
        <authorList>
            <consortium name="The Broad Institute Genomics Platform"/>
            <consortium name="The Broad Institute Genome Sequencing Center for Infectious Disease"/>
            <person name="Wu L."/>
            <person name="Ma J."/>
        </authorList>
    </citation>
    <scope>NUCLEOTIDE SEQUENCE [LARGE SCALE GENOMIC DNA]</scope>
    <source>
        <strain evidence="2">JCM 17927</strain>
    </source>
</reference>
<proteinExistence type="predicted"/>